<gene>
    <name evidence="1" type="ORF">JOE68_000660</name>
</gene>
<protein>
    <submittedName>
        <fullName evidence="1">Uncharacterized protein</fullName>
    </submittedName>
</protein>
<dbReference type="RefSeq" id="WP_204840856.1">
    <property type="nucleotide sequence ID" value="NZ_JAFBCL010000001.1"/>
</dbReference>
<name>A0ABS2S0Q0_9PSEU</name>
<proteinExistence type="predicted"/>
<keyword evidence="2" id="KW-1185">Reference proteome</keyword>
<reference evidence="1 2" key="1">
    <citation type="submission" date="2021-01" db="EMBL/GenBank/DDBJ databases">
        <title>Sequencing the genomes of 1000 actinobacteria strains.</title>
        <authorList>
            <person name="Klenk H.-P."/>
        </authorList>
    </citation>
    <scope>NUCLEOTIDE SEQUENCE [LARGE SCALE GENOMIC DNA]</scope>
    <source>
        <strain evidence="1 2">DSM 44581</strain>
    </source>
</reference>
<sequence length="159" mass="18550">MGQDHRDVVTKEQGAQIRMILRYEHLRDSRDAHCLARLVLREPPLPPVAVFTEIRSNSRHWSLGYFDRPAEALRAAVGDSVEVPWDQVLWVQHFGEFSDRYIDGAPEEFVVTDLLYFNGHYHDDIKKHRNYRAAEFEELYGDLGLDPVPETVRALGWEF</sequence>
<evidence type="ECO:0000313" key="2">
    <source>
        <dbReference type="Proteomes" id="UP001195724"/>
    </source>
</evidence>
<organism evidence="1 2">
    <name type="scientific">Saccharothrix algeriensis</name>
    <dbReference type="NCBI Taxonomy" id="173560"/>
    <lineage>
        <taxon>Bacteria</taxon>
        <taxon>Bacillati</taxon>
        <taxon>Actinomycetota</taxon>
        <taxon>Actinomycetes</taxon>
        <taxon>Pseudonocardiales</taxon>
        <taxon>Pseudonocardiaceae</taxon>
        <taxon>Saccharothrix</taxon>
    </lineage>
</organism>
<dbReference type="Proteomes" id="UP001195724">
    <property type="component" value="Unassembled WGS sequence"/>
</dbReference>
<dbReference type="EMBL" id="JAFBCL010000001">
    <property type="protein sequence ID" value="MBM7809795.1"/>
    <property type="molecule type" value="Genomic_DNA"/>
</dbReference>
<comment type="caution">
    <text evidence="1">The sequence shown here is derived from an EMBL/GenBank/DDBJ whole genome shotgun (WGS) entry which is preliminary data.</text>
</comment>
<evidence type="ECO:0000313" key="1">
    <source>
        <dbReference type="EMBL" id="MBM7809795.1"/>
    </source>
</evidence>
<accession>A0ABS2S0Q0</accession>